<name>A0A6M4C6B9_9ASPA</name>
<keyword evidence="9 12" id="KW-1133">Transmembrane helix</keyword>
<evidence type="ECO:0000256" key="6">
    <source>
        <dbReference type="ARBA" id="ARBA00022630"/>
    </source>
</evidence>
<dbReference type="SMR" id="A0A6M4C6B9"/>
<dbReference type="GO" id="GO:0016126">
    <property type="term" value="P:sterol biosynthetic process"/>
    <property type="evidence" value="ECO:0007669"/>
    <property type="project" value="UniProtKB-UniRule"/>
</dbReference>
<feature type="transmembrane region" description="Helical" evidence="12">
    <location>
        <begin position="408"/>
        <end position="426"/>
    </location>
</feature>
<comment type="cofactor">
    <cofactor evidence="1 12">
        <name>FAD</name>
        <dbReference type="ChEBI" id="CHEBI:57692"/>
    </cofactor>
</comment>
<proteinExistence type="evidence at transcript level"/>
<dbReference type="FunFam" id="3.50.50.60:FF:000074">
    <property type="entry name" value="Squalene monooxygenase 2"/>
    <property type="match status" value="1"/>
</dbReference>
<evidence type="ECO:0000256" key="4">
    <source>
        <dbReference type="ARBA" id="ARBA00008802"/>
    </source>
</evidence>
<comment type="similarity">
    <text evidence="4 12">Belongs to the squalene monooxygenase family.</text>
</comment>
<evidence type="ECO:0000256" key="10">
    <source>
        <dbReference type="ARBA" id="ARBA00023002"/>
    </source>
</evidence>
<keyword evidence="10 12" id="KW-0560">Oxidoreductase</keyword>
<dbReference type="PANTHER" id="PTHR10835">
    <property type="entry name" value="SQUALENE MONOOXYGENASE"/>
    <property type="match status" value="1"/>
</dbReference>
<dbReference type="InterPro" id="IPR006076">
    <property type="entry name" value="FAD-dep_OxRdtase"/>
</dbReference>
<sequence length="450" mass="48630">MVMLLNQYLLGGIVASILGFLLLSQFSRRGKKNKVSNEEKMAGEVVEMTSSGDGECGSRDGPDVVVVGAGVAGSALAYALGKDGQRVHVIERDLTEPDRIVGELLQPGGYLKLIELGLEDCVDEIDAQRVLGYALFKDGKDTKLSYPLEEYHSDVAGRSFHNGRFIQRMREKAASLPNVQLEQGTVTSLIEENGTVKGVSYKSKSGEELKAYAPLTIVCDGCFSNLRRVLCSPKVDVPSCFVGLVLENCELPYPNHGHVVLADPSPILFYPISSTEVRCLVDVPGQKVPSITNGEMAKYLKTVVAPQVPAKLYDAFISAILRKPVASTINTLAGALYKVFSASPDQARNEMRQACFDYLSLGGVFSSGPVALLSGLNPRPLSLVCHFFAVAIYGVGRLLLPFPSPKKLWIGARLISAASGIIFPIIKAEGVRQMFFPATVPAYYRAPPVK</sequence>
<feature type="transmembrane region" description="Helical" evidence="12">
    <location>
        <begin position="6"/>
        <end position="24"/>
    </location>
</feature>
<feature type="domain" description="Squalene epoxidase" evidence="14">
    <location>
        <begin position="321"/>
        <end position="409"/>
    </location>
</feature>
<dbReference type="PANTHER" id="PTHR10835:SF0">
    <property type="entry name" value="SQUALENE MONOOXYGENASE"/>
    <property type="match status" value="1"/>
</dbReference>
<evidence type="ECO:0000256" key="7">
    <source>
        <dbReference type="ARBA" id="ARBA00022692"/>
    </source>
</evidence>
<dbReference type="Gene3D" id="3.50.50.60">
    <property type="entry name" value="FAD/NAD(P)-binding domain"/>
    <property type="match status" value="1"/>
</dbReference>
<dbReference type="GO" id="GO:0050660">
    <property type="term" value="F:flavin adenine dinucleotide binding"/>
    <property type="evidence" value="ECO:0007669"/>
    <property type="project" value="UniProtKB-UniRule"/>
</dbReference>
<dbReference type="GO" id="GO:0009725">
    <property type="term" value="P:response to hormone"/>
    <property type="evidence" value="ECO:0007669"/>
    <property type="project" value="UniProtKB-ARBA"/>
</dbReference>
<evidence type="ECO:0000313" key="15">
    <source>
        <dbReference type="EMBL" id="QJQ50373.1"/>
    </source>
</evidence>
<dbReference type="Pfam" id="PF01266">
    <property type="entry name" value="DAO"/>
    <property type="match status" value="1"/>
</dbReference>
<dbReference type="GO" id="GO:0005783">
    <property type="term" value="C:endoplasmic reticulum"/>
    <property type="evidence" value="ECO:0007669"/>
    <property type="project" value="TreeGrafter"/>
</dbReference>
<reference evidence="15" key="1">
    <citation type="journal article" date="2020" name="Plant Sci.">
        <title>Asparagus racemosus bZIP transcription factor-regulated squalene epoxidase (ArSQE) promotes germination and abiotic stress tolerance in transgenic tobacco.</title>
        <authorList>
            <person name="Upadhyay S."/>
            <person name="Jeena G.S."/>
            <person name="Kumar S."/>
            <person name="Shukla R.K."/>
        </authorList>
    </citation>
    <scope>NUCLEOTIDE SEQUENCE</scope>
</reference>
<dbReference type="InterPro" id="IPR013698">
    <property type="entry name" value="Squalene_epoxidase"/>
</dbReference>
<dbReference type="GO" id="GO:0004506">
    <property type="term" value="F:squalene monooxygenase activity"/>
    <property type="evidence" value="ECO:0007669"/>
    <property type="project" value="UniProtKB-UniRule"/>
</dbReference>
<dbReference type="GO" id="GO:0016020">
    <property type="term" value="C:membrane"/>
    <property type="evidence" value="ECO:0007669"/>
    <property type="project" value="UniProtKB-SubCell"/>
</dbReference>
<evidence type="ECO:0000259" key="14">
    <source>
        <dbReference type="Pfam" id="PF08491"/>
    </source>
</evidence>
<feature type="domain" description="Squalene epoxidase" evidence="14">
    <location>
        <begin position="213"/>
        <end position="320"/>
    </location>
</feature>
<evidence type="ECO:0000256" key="1">
    <source>
        <dbReference type="ARBA" id="ARBA00001974"/>
    </source>
</evidence>
<dbReference type="AlphaFoldDB" id="A0A6M4C6B9"/>
<keyword evidence="6 12" id="KW-0285">Flavoprotein</keyword>
<evidence type="ECO:0000256" key="11">
    <source>
        <dbReference type="ARBA" id="ARBA00023136"/>
    </source>
</evidence>
<evidence type="ECO:0000256" key="9">
    <source>
        <dbReference type="ARBA" id="ARBA00022989"/>
    </source>
</evidence>
<comment type="function">
    <text evidence="12">Catalyzes the stereospecific oxidation of squalene to (S)-2,3-epoxysqualene, and is considered to be a rate-limiting enzyme in steroid biosynthesis.</text>
</comment>
<evidence type="ECO:0000256" key="8">
    <source>
        <dbReference type="ARBA" id="ARBA00022827"/>
    </source>
</evidence>
<keyword evidence="11 12" id="KW-0472">Membrane</keyword>
<dbReference type="EC" id="1.14.14.17" evidence="5 12"/>
<dbReference type="UniPathway" id="UPA00767">
    <property type="reaction ID" value="UER00752"/>
</dbReference>
<evidence type="ECO:0000259" key="13">
    <source>
        <dbReference type="Pfam" id="PF01266"/>
    </source>
</evidence>
<feature type="transmembrane region" description="Helical" evidence="12">
    <location>
        <begin position="381"/>
        <end position="402"/>
    </location>
</feature>
<protein>
    <recommendedName>
        <fullName evidence="5 12">Squalene monooxygenase</fullName>
        <ecNumber evidence="5 12">1.14.14.17</ecNumber>
    </recommendedName>
</protein>
<dbReference type="Pfam" id="PF08491">
    <property type="entry name" value="SE"/>
    <property type="match status" value="2"/>
</dbReference>
<dbReference type="SUPFAM" id="SSF51905">
    <property type="entry name" value="FAD/NAD(P)-binding domain"/>
    <property type="match status" value="1"/>
</dbReference>
<keyword evidence="8 12" id="KW-0274">FAD</keyword>
<accession>A0A6M4C6B9</accession>
<gene>
    <name evidence="15" type="primary">SQE</name>
</gene>
<evidence type="ECO:0000256" key="12">
    <source>
        <dbReference type="RuleBase" id="RU367121"/>
    </source>
</evidence>
<keyword evidence="7 12" id="KW-0812">Transmembrane</keyword>
<comment type="catalytic activity">
    <reaction evidence="12">
        <text>squalene + reduced [NADPH--hemoprotein reductase] + O2 = (S)-2,3-epoxysqualene + oxidized [NADPH--hemoprotein reductase] + H2O + H(+)</text>
        <dbReference type="Rhea" id="RHEA:25282"/>
        <dbReference type="Rhea" id="RHEA-COMP:11964"/>
        <dbReference type="Rhea" id="RHEA-COMP:11965"/>
        <dbReference type="ChEBI" id="CHEBI:15377"/>
        <dbReference type="ChEBI" id="CHEBI:15378"/>
        <dbReference type="ChEBI" id="CHEBI:15379"/>
        <dbReference type="ChEBI" id="CHEBI:15440"/>
        <dbReference type="ChEBI" id="CHEBI:15441"/>
        <dbReference type="ChEBI" id="CHEBI:57618"/>
        <dbReference type="ChEBI" id="CHEBI:58210"/>
        <dbReference type="EC" id="1.14.14.17"/>
    </reaction>
</comment>
<evidence type="ECO:0000256" key="3">
    <source>
        <dbReference type="ARBA" id="ARBA00005018"/>
    </source>
</evidence>
<comment type="subcellular location">
    <subcellularLocation>
        <location evidence="2 12">Membrane</location>
        <topology evidence="2 12">Multi-pass membrane protein</topology>
    </subcellularLocation>
</comment>
<dbReference type="EMBL" id="MN393291">
    <property type="protein sequence ID" value="QJQ50373.1"/>
    <property type="molecule type" value="mRNA"/>
</dbReference>
<organism evidence="15">
    <name type="scientific">Asparagus racemosus</name>
    <dbReference type="NCBI Taxonomy" id="272846"/>
    <lineage>
        <taxon>Eukaryota</taxon>
        <taxon>Viridiplantae</taxon>
        <taxon>Streptophyta</taxon>
        <taxon>Embryophyta</taxon>
        <taxon>Tracheophyta</taxon>
        <taxon>Spermatophyta</taxon>
        <taxon>Magnoliopsida</taxon>
        <taxon>Liliopsida</taxon>
        <taxon>Asparagales</taxon>
        <taxon>Asparagaceae</taxon>
        <taxon>Asparagoideae</taxon>
        <taxon>Asparagus</taxon>
    </lineage>
</organism>
<evidence type="ECO:0000256" key="2">
    <source>
        <dbReference type="ARBA" id="ARBA00004141"/>
    </source>
</evidence>
<evidence type="ECO:0000256" key="5">
    <source>
        <dbReference type="ARBA" id="ARBA00012312"/>
    </source>
</evidence>
<feature type="domain" description="FAD dependent oxidoreductase" evidence="13">
    <location>
        <begin position="63"/>
        <end position="93"/>
    </location>
</feature>
<comment type="pathway">
    <text evidence="3">Terpene metabolism; lanosterol biosynthesis; lanosterol from farnesyl diphosphate: step 2/3.</text>
</comment>
<dbReference type="InterPro" id="IPR040125">
    <property type="entry name" value="Squalene_monox"/>
</dbReference>
<dbReference type="InterPro" id="IPR036188">
    <property type="entry name" value="FAD/NAD-bd_sf"/>
</dbReference>